<organism evidence="1 2">
    <name type="scientific">Candidatus Kuenenbacteria bacterium GW2011_GWA2_42_15</name>
    <dbReference type="NCBI Taxonomy" id="1618677"/>
    <lineage>
        <taxon>Bacteria</taxon>
        <taxon>Candidatus Kueneniibacteriota</taxon>
    </lineage>
</organism>
<gene>
    <name evidence="1" type="ORF">UV02_C0015G0020</name>
</gene>
<protein>
    <submittedName>
        <fullName evidence="1">Uncharacterized protein</fullName>
    </submittedName>
</protein>
<feature type="non-terminal residue" evidence="1">
    <location>
        <position position="34"/>
    </location>
</feature>
<reference evidence="1 2" key="1">
    <citation type="journal article" date="2015" name="Nature">
        <title>rRNA introns, odd ribosomes, and small enigmatic genomes across a large radiation of phyla.</title>
        <authorList>
            <person name="Brown C.T."/>
            <person name="Hug L.A."/>
            <person name="Thomas B.C."/>
            <person name="Sharon I."/>
            <person name="Castelle C.J."/>
            <person name="Singh A."/>
            <person name="Wilkins M.J."/>
            <person name="Williams K.H."/>
            <person name="Banfield J.F."/>
        </authorList>
    </citation>
    <scope>NUCLEOTIDE SEQUENCE [LARGE SCALE GENOMIC DNA]</scope>
</reference>
<comment type="caution">
    <text evidence="1">The sequence shown here is derived from an EMBL/GenBank/DDBJ whole genome shotgun (WGS) entry which is preliminary data.</text>
</comment>
<dbReference type="AlphaFoldDB" id="A0A0G1B7X0"/>
<dbReference type="Proteomes" id="UP000034516">
    <property type="component" value="Unassembled WGS sequence"/>
</dbReference>
<dbReference type="EMBL" id="LCCW01000015">
    <property type="protein sequence ID" value="KKS42416.1"/>
    <property type="molecule type" value="Genomic_DNA"/>
</dbReference>
<accession>A0A0G1B7X0</accession>
<proteinExistence type="predicted"/>
<evidence type="ECO:0000313" key="1">
    <source>
        <dbReference type="EMBL" id="KKS42416.1"/>
    </source>
</evidence>
<sequence>MPKTIYQTPKEEIKSELNAVLKIGEEKGYFIRDN</sequence>
<evidence type="ECO:0000313" key="2">
    <source>
        <dbReference type="Proteomes" id="UP000034516"/>
    </source>
</evidence>
<name>A0A0G1B7X0_9BACT</name>